<protein>
    <submittedName>
        <fullName evidence="4">Uncharacterized protein</fullName>
    </submittedName>
</protein>
<evidence type="ECO:0000256" key="2">
    <source>
        <dbReference type="SAM" id="MobiDB-lite"/>
    </source>
</evidence>
<dbReference type="STRING" id="84521.SAMN04487994_10593"/>
<evidence type="ECO:0000313" key="5">
    <source>
        <dbReference type="Proteomes" id="UP000235682"/>
    </source>
</evidence>
<evidence type="ECO:0000256" key="1">
    <source>
        <dbReference type="SAM" id="Coils"/>
    </source>
</evidence>
<comment type="caution">
    <text evidence="4">The sequence shown here is derived from an EMBL/GenBank/DDBJ whole genome shotgun (WGS) entry which is preliminary data.</text>
</comment>
<accession>A0A2N6SPN2</accession>
<evidence type="ECO:0000256" key="3">
    <source>
        <dbReference type="SAM" id="SignalP"/>
    </source>
</evidence>
<gene>
    <name evidence="4" type="ORF">CJ205_01635</name>
</gene>
<dbReference type="EMBL" id="PNHE01000003">
    <property type="protein sequence ID" value="PMC59033.1"/>
    <property type="molecule type" value="Genomic_DNA"/>
</dbReference>
<dbReference type="Proteomes" id="UP000235682">
    <property type="component" value="Unassembled WGS sequence"/>
</dbReference>
<reference evidence="4 5" key="1">
    <citation type="submission" date="2017-09" db="EMBL/GenBank/DDBJ databases">
        <title>Bacterial strain isolated from the female urinary microbiota.</title>
        <authorList>
            <person name="Thomas-White K."/>
            <person name="Kumar N."/>
            <person name="Forster S."/>
            <person name="Putonti C."/>
            <person name="Lawley T."/>
            <person name="Wolfe A.J."/>
        </authorList>
    </citation>
    <scope>NUCLEOTIDE SEQUENCE [LARGE SCALE GENOMIC DNA]</scope>
    <source>
        <strain evidence="4 5">UMB0852</strain>
    </source>
</reference>
<feature type="compositionally biased region" description="Acidic residues" evidence="2">
    <location>
        <begin position="55"/>
        <end position="88"/>
    </location>
</feature>
<dbReference type="OrthoDB" id="9781413at2"/>
<feature type="chain" id="PRO_5038906791" evidence="3">
    <location>
        <begin position="26"/>
        <end position="368"/>
    </location>
</feature>
<keyword evidence="1" id="KW-0175">Coiled coil</keyword>
<evidence type="ECO:0000313" key="4">
    <source>
        <dbReference type="EMBL" id="PMC59033.1"/>
    </source>
</evidence>
<feature type="signal peptide" evidence="3">
    <location>
        <begin position="1"/>
        <end position="25"/>
    </location>
</feature>
<sequence length="368" mass="41237">MPKSFKKLMGLVLMGILVAPTALEGAIVYAQSEDISPIESVEFGQPSSSSSPSEETLEDERMDEEIKEETEEESSDQESAESLDEDATATDQHPAIDLMKRLGEMQTGIVSDYTVIDYLDEGGEVLARTSTLIKDGNHYLLTDQQDQKVPQTALIAMNEETHQIEEIYEPVKDLMRNVNHATEQGFEEGMTSELEALTGLTADQMNALSDLYIDQTDQQEEYQSLLEHTEATSDFLFLLGERFINQPGRTEQLEEVAPEVYQLEITDELLEELKQLIEEEKDQFESVEDVASLFENGQASTMLFNTAAMEYGIGTLSQQSAIEYYFSAQGKSLRLPTSEQVVSLDELLNRAHGDVEEANEETPLQEEE</sequence>
<organism evidence="4 5">
    <name type="scientific">Dolosicoccus paucivorans</name>
    <dbReference type="NCBI Taxonomy" id="84521"/>
    <lineage>
        <taxon>Bacteria</taxon>
        <taxon>Bacillati</taxon>
        <taxon>Bacillota</taxon>
        <taxon>Bacilli</taxon>
        <taxon>Lactobacillales</taxon>
        <taxon>Aerococcaceae</taxon>
        <taxon>Dolosicoccus</taxon>
    </lineage>
</organism>
<proteinExistence type="predicted"/>
<dbReference type="RefSeq" id="WP_102227332.1">
    <property type="nucleotide sequence ID" value="NZ_PNFY01000002.1"/>
</dbReference>
<name>A0A2N6SPN2_9LACT</name>
<feature type="region of interest" description="Disordered" evidence="2">
    <location>
        <begin position="39"/>
        <end position="91"/>
    </location>
</feature>
<feature type="coiled-coil region" evidence="1">
    <location>
        <begin position="263"/>
        <end position="290"/>
    </location>
</feature>
<keyword evidence="5" id="KW-1185">Reference proteome</keyword>
<dbReference type="AlphaFoldDB" id="A0A2N6SPN2"/>
<keyword evidence="3" id="KW-0732">Signal</keyword>